<evidence type="ECO:0000256" key="1">
    <source>
        <dbReference type="SAM" id="Phobius"/>
    </source>
</evidence>
<protein>
    <submittedName>
        <fullName evidence="2">Spore cortex biosynthesis protein YabQ</fullName>
    </submittedName>
</protein>
<accession>A0ABS6DWT3</accession>
<keyword evidence="1" id="KW-0812">Transmembrane</keyword>
<dbReference type="NCBIfam" id="TIGR02893">
    <property type="entry name" value="spore_yabQ"/>
    <property type="match status" value="1"/>
</dbReference>
<keyword evidence="3" id="KW-1185">Reference proteome</keyword>
<sequence>MNYFIQDLNVFYATIYGGILIGILFDINRSLKNNFKFISKLSFVFDVLFWLIITVIIFIVVNTVSKFQLRYYHFIALAVGFILYYNTISKFILKFNNMVINFIKSLIKKIILTSVAILENLYYVIVYAIHFLFDMIFYIPNIIFKIKKNTSRRPLVKKKMKKGV</sequence>
<feature type="transmembrane region" description="Helical" evidence="1">
    <location>
        <begin position="124"/>
        <end position="144"/>
    </location>
</feature>
<dbReference type="Pfam" id="PF09578">
    <property type="entry name" value="Spore_YabQ"/>
    <property type="match status" value="1"/>
</dbReference>
<organism evidence="2 3">
    <name type="scientific">Intestinibacter bartlettii</name>
    <dbReference type="NCBI Taxonomy" id="261299"/>
    <lineage>
        <taxon>Bacteria</taxon>
        <taxon>Bacillati</taxon>
        <taxon>Bacillota</taxon>
        <taxon>Clostridia</taxon>
        <taxon>Peptostreptococcales</taxon>
        <taxon>Peptostreptococcaceae</taxon>
        <taxon>Intestinibacter</taxon>
    </lineage>
</organism>
<evidence type="ECO:0000313" key="3">
    <source>
        <dbReference type="Proteomes" id="UP001196301"/>
    </source>
</evidence>
<feature type="transmembrane region" description="Helical" evidence="1">
    <location>
        <begin position="12"/>
        <end position="31"/>
    </location>
</feature>
<name>A0ABS6DWT3_9FIRM</name>
<keyword evidence="1" id="KW-0472">Membrane</keyword>
<evidence type="ECO:0000313" key="2">
    <source>
        <dbReference type="EMBL" id="MBU5336311.1"/>
    </source>
</evidence>
<keyword evidence="1" id="KW-1133">Transmembrane helix</keyword>
<comment type="caution">
    <text evidence="2">The sequence shown here is derived from an EMBL/GenBank/DDBJ whole genome shotgun (WGS) entry which is preliminary data.</text>
</comment>
<dbReference type="EMBL" id="JAHLOQ010000018">
    <property type="protein sequence ID" value="MBU5336311.1"/>
    <property type="molecule type" value="Genomic_DNA"/>
</dbReference>
<proteinExistence type="predicted"/>
<dbReference type="InterPro" id="IPR019074">
    <property type="entry name" value="YabQ"/>
</dbReference>
<dbReference type="Proteomes" id="UP001196301">
    <property type="component" value="Unassembled WGS sequence"/>
</dbReference>
<feature type="transmembrane region" description="Helical" evidence="1">
    <location>
        <begin position="43"/>
        <end position="65"/>
    </location>
</feature>
<gene>
    <name evidence="2" type="ORF">KQI20_07645</name>
</gene>
<feature type="transmembrane region" description="Helical" evidence="1">
    <location>
        <begin position="71"/>
        <end position="87"/>
    </location>
</feature>
<dbReference type="RefSeq" id="WP_216569438.1">
    <property type="nucleotide sequence ID" value="NZ_JAHLOQ010000018.1"/>
</dbReference>
<reference evidence="2 3" key="1">
    <citation type="submission" date="2021-06" db="EMBL/GenBank/DDBJ databases">
        <authorList>
            <person name="Sun Q."/>
            <person name="Li D."/>
        </authorList>
    </citation>
    <scope>NUCLEOTIDE SEQUENCE [LARGE SCALE GENOMIC DNA]</scope>
    <source>
        <strain evidence="2 3">N19</strain>
    </source>
</reference>